<sequence>MSIYGRDALRQTATRPALQGAPVEVGGDGEPCDERLLVPCRLISDFVSFALPIFIKQIERHCLNPKLWKLPGRTTDVKPALSHLPLLRLRSSPRRHIVTHQSRSGGTRLGWAATNSVLNARLMTYFKPGLTPKIATSFGAIVARPLLSETGTSTRPGQSFALAQPIHKWLVNLEDDRASYQAKDMFRAGLNRMGGLFQVFSTHPRGPNFRYAHSCASGQRLPSASRATSNSRIKPFLSTPSIPLSLPLPHPLPLAHQSSQHQNIRS</sequence>
<protein>
    <submittedName>
        <fullName evidence="1">Uncharacterized protein</fullName>
    </submittedName>
</protein>
<accession>A0A9P6NCS2</accession>
<organism evidence="1 2">
    <name type="scientific">Cronartium quercuum f. sp. fusiforme G11</name>
    <dbReference type="NCBI Taxonomy" id="708437"/>
    <lineage>
        <taxon>Eukaryota</taxon>
        <taxon>Fungi</taxon>
        <taxon>Dikarya</taxon>
        <taxon>Basidiomycota</taxon>
        <taxon>Pucciniomycotina</taxon>
        <taxon>Pucciniomycetes</taxon>
        <taxon>Pucciniales</taxon>
        <taxon>Coleosporiaceae</taxon>
        <taxon>Cronartium</taxon>
    </lineage>
</organism>
<evidence type="ECO:0000313" key="1">
    <source>
        <dbReference type="EMBL" id="KAG0141872.1"/>
    </source>
</evidence>
<dbReference type="EMBL" id="MU167368">
    <property type="protein sequence ID" value="KAG0141872.1"/>
    <property type="molecule type" value="Genomic_DNA"/>
</dbReference>
<evidence type="ECO:0000313" key="2">
    <source>
        <dbReference type="Proteomes" id="UP000886653"/>
    </source>
</evidence>
<name>A0A9P6NCS2_9BASI</name>
<dbReference type="Proteomes" id="UP000886653">
    <property type="component" value="Unassembled WGS sequence"/>
</dbReference>
<keyword evidence="2" id="KW-1185">Reference proteome</keyword>
<dbReference type="AlphaFoldDB" id="A0A9P6NCS2"/>
<gene>
    <name evidence="1" type="ORF">CROQUDRAFT_98240</name>
</gene>
<comment type="caution">
    <text evidence="1">The sequence shown here is derived from an EMBL/GenBank/DDBJ whole genome shotgun (WGS) entry which is preliminary data.</text>
</comment>
<proteinExistence type="predicted"/>
<reference evidence="1" key="1">
    <citation type="submission" date="2013-11" db="EMBL/GenBank/DDBJ databases">
        <title>Genome sequence of the fusiform rust pathogen reveals effectors for host alternation and coevolution with pine.</title>
        <authorList>
            <consortium name="DOE Joint Genome Institute"/>
            <person name="Smith K."/>
            <person name="Pendleton A."/>
            <person name="Kubisiak T."/>
            <person name="Anderson C."/>
            <person name="Salamov A."/>
            <person name="Aerts A."/>
            <person name="Riley R."/>
            <person name="Clum A."/>
            <person name="Lindquist E."/>
            <person name="Ence D."/>
            <person name="Campbell M."/>
            <person name="Kronenberg Z."/>
            <person name="Feau N."/>
            <person name="Dhillon B."/>
            <person name="Hamelin R."/>
            <person name="Burleigh J."/>
            <person name="Smith J."/>
            <person name="Yandell M."/>
            <person name="Nelson C."/>
            <person name="Grigoriev I."/>
            <person name="Davis J."/>
        </authorList>
    </citation>
    <scope>NUCLEOTIDE SEQUENCE</scope>
    <source>
        <strain evidence="1">G11</strain>
    </source>
</reference>